<feature type="transmembrane region" description="Helical" evidence="6">
    <location>
        <begin position="73"/>
        <end position="94"/>
    </location>
</feature>
<evidence type="ECO:0000256" key="1">
    <source>
        <dbReference type="ARBA" id="ARBA00004141"/>
    </source>
</evidence>
<proteinExistence type="predicted"/>
<dbReference type="PANTHER" id="PTHR24064">
    <property type="entry name" value="SOLUTE CARRIER FAMILY 22 MEMBER"/>
    <property type="match status" value="1"/>
</dbReference>
<feature type="transmembrane region" description="Helical" evidence="6">
    <location>
        <begin position="134"/>
        <end position="152"/>
    </location>
</feature>
<dbReference type="InterPro" id="IPR036259">
    <property type="entry name" value="MFS_trans_sf"/>
</dbReference>
<comment type="subcellular location">
    <subcellularLocation>
        <location evidence="1">Membrane</location>
        <topology evidence="1">Multi-pass membrane protein</topology>
    </subcellularLocation>
</comment>
<comment type="caution">
    <text evidence="7">The sequence shown here is derived from an EMBL/GenBank/DDBJ whole genome shotgun (WGS) entry which is preliminary data.</text>
</comment>
<feature type="transmembrane region" description="Helical" evidence="6">
    <location>
        <begin position="220"/>
        <end position="242"/>
    </location>
</feature>
<feature type="transmembrane region" description="Helical" evidence="6">
    <location>
        <begin position="196"/>
        <end position="214"/>
    </location>
</feature>
<dbReference type="OrthoDB" id="5296287at2759"/>
<keyword evidence="3 6" id="KW-1133">Transmembrane helix</keyword>
<keyword evidence="2 6" id="KW-0812">Transmembrane</keyword>
<dbReference type="Proteomes" id="UP001046870">
    <property type="component" value="Chromosome 13"/>
</dbReference>
<keyword evidence="4 6" id="KW-0472">Membrane</keyword>
<dbReference type="GO" id="GO:0016020">
    <property type="term" value="C:membrane"/>
    <property type="evidence" value="ECO:0007669"/>
    <property type="project" value="UniProtKB-SubCell"/>
</dbReference>
<feature type="region of interest" description="Disordered" evidence="5">
    <location>
        <begin position="275"/>
        <end position="312"/>
    </location>
</feature>
<dbReference type="InterPro" id="IPR005828">
    <property type="entry name" value="MFS_sugar_transport-like"/>
</dbReference>
<sequence>MSLWASSIPESPRWLLLNARWDTLEEYQNRSPEDRESLNQILDIVGNDLQKSREKKISHESYCDFIHMKSPTIMLRICIMSYIGLASALTYYGICFNVGNFGLNIYLAQFLSGLSEMPSLLVPFLLGHCGRRPFSMLSLFLSGSACLLSLLISKFYDVPVLVMTLALMGKLCIQATVFVSLLYGIELFPTAIRQKCVGLVNLWYRVGCILNAVVVPRQGIPLVAMLLYGSGPILGAGLCLLLPETSGEPLPDTVLDCGTQPGLRLQLLSCCTRQSPDPAQEKEIPFLKRRPEQPAHLREKSTLSKPELPDSL</sequence>
<reference evidence="7" key="1">
    <citation type="submission" date="2021-01" db="EMBL/GenBank/DDBJ databases">
        <authorList>
            <person name="Zahm M."/>
            <person name="Roques C."/>
            <person name="Cabau C."/>
            <person name="Klopp C."/>
            <person name="Donnadieu C."/>
            <person name="Jouanno E."/>
            <person name="Lampietro C."/>
            <person name="Louis A."/>
            <person name="Herpin A."/>
            <person name="Echchiki A."/>
            <person name="Berthelot C."/>
            <person name="Parey E."/>
            <person name="Roest-Crollius H."/>
            <person name="Braasch I."/>
            <person name="Postlethwait J."/>
            <person name="Bobe J."/>
            <person name="Montfort J."/>
            <person name="Bouchez O."/>
            <person name="Begum T."/>
            <person name="Mejri S."/>
            <person name="Adams A."/>
            <person name="Chen W.-J."/>
            <person name="Guiguen Y."/>
        </authorList>
    </citation>
    <scope>NUCLEOTIDE SEQUENCE</scope>
    <source>
        <strain evidence="7">YG-15Mar2019-1</strain>
        <tissue evidence="7">Brain</tissue>
    </source>
</reference>
<dbReference type="GO" id="GO:0022857">
    <property type="term" value="F:transmembrane transporter activity"/>
    <property type="evidence" value="ECO:0007669"/>
    <property type="project" value="InterPro"/>
</dbReference>
<protein>
    <submittedName>
        <fullName evidence="7">Uncharacterized protein</fullName>
    </submittedName>
</protein>
<evidence type="ECO:0000313" key="8">
    <source>
        <dbReference type="Proteomes" id="UP001046870"/>
    </source>
</evidence>
<evidence type="ECO:0000256" key="2">
    <source>
        <dbReference type="ARBA" id="ARBA00022692"/>
    </source>
</evidence>
<accession>A0A9D3T4N6</accession>
<dbReference type="Gene3D" id="1.20.1250.20">
    <property type="entry name" value="MFS general substrate transporter like domains"/>
    <property type="match status" value="1"/>
</dbReference>
<dbReference type="AlphaFoldDB" id="A0A9D3T4N6"/>
<evidence type="ECO:0000256" key="3">
    <source>
        <dbReference type="ARBA" id="ARBA00022989"/>
    </source>
</evidence>
<feature type="transmembrane region" description="Helical" evidence="6">
    <location>
        <begin position="106"/>
        <end position="127"/>
    </location>
</feature>
<evidence type="ECO:0000256" key="5">
    <source>
        <dbReference type="SAM" id="MobiDB-lite"/>
    </source>
</evidence>
<evidence type="ECO:0000313" key="7">
    <source>
        <dbReference type="EMBL" id="KAG7466508.1"/>
    </source>
</evidence>
<dbReference type="SUPFAM" id="SSF103473">
    <property type="entry name" value="MFS general substrate transporter"/>
    <property type="match status" value="1"/>
</dbReference>
<evidence type="ECO:0000256" key="4">
    <source>
        <dbReference type="ARBA" id="ARBA00023136"/>
    </source>
</evidence>
<name>A0A9D3T4N6_MEGAT</name>
<dbReference type="Pfam" id="PF00083">
    <property type="entry name" value="Sugar_tr"/>
    <property type="match status" value="1"/>
</dbReference>
<feature type="compositionally biased region" description="Basic and acidic residues" evidence="5">
    <location>
        <begin position="279"/>
        <end position="302"/>
    </location>
</feature>
<evidence type="ECO:0000256" key="6">
    <source>
        <dbReference type="SAM" id="Phobius"/>
    </source>
</evidence>
<gene>
    <name evidence="7" type="ORF">MATL_G00165480</name>
</gene>
<dbReference type="EMBL" id="JAFDVH010000013">
    <property type="protein sequence ID" value="KAG7466508.1"/>
    <property type="molecule type" value="Genomic_DNA"/>
</dbReference>
<organism evidence="7 8">
    <name type="scientific">Megalops atlanticus</name>
    <name type="common">Tarpon</name>
    <name type="synonym">Clupea gigantea</name>
    <dbReference type="NCBI Taxonomy" id="7932"/>
    <lineage>
        <taxon>Eukaryota</taxon>
        <taxon>Metazoa</taxon>
        <taxon>Chordata</taxon>
        <taxon>Craniata</taxon>
        <taxon>Vertebrata</taxon>
        <taxon>Euteleostomi</taxon>
        <taxon>Actinopterygii</taxon>
        <taxon>Neopterygii</taxon>
        <taxon>Teleostei</taxon>
        <taxon>Elopiformes</taxon>
        <taxon>Megalopidae</taxon>
        <taxon>Megalops</taxon>
    </lineage>
</organism>
<keyword evidence="8" id="KW-1185">Reference proteome</keyword>
<feature type="transmembrane region" description="Helical" evidence="6">
    <location>
        <begin position="158"/>
        <end position="184"/>
    </location>
</feature>